<gene>
    <name evidence="2" type="ORF">FLAG1_07365</name>
</gene>
<evidence type="ECO:0000313" key="2">
    <source>
        <dbReference type="EMBL" id="KPA39764.1"/>
    </source>
</evidence>
<proteinExistence type="predicted"/>
<accession>A0A0N0DDJ4</accession>
<name>A0A0N0DDJ4_FUSLA</name>
<organism evidence="2 3">
    <name type="scientific">Fusarium langsethiae</name>
    <dbReference type="NCBI Taxonomy" id="179993"/>
    <lineage>
        <taxon>Eukaryota</taxon>
        <taxon>Fungi</taxon>
        <taxon>Dikarya</taxon>
        <taxon>Ascomycota</taxon>
        <taxon>Pezizomycotina</taxon>
        <taxon>Sordariomycetes</taxon>
        <taxon>Hypocreomycetidae</taxon>
        <taxon>Hypocreales</taxon>
        <taxon>Nectriaceae</taxon>
        <taxon>Fusarium</taxon>
    </lineage>
</organism>
<feature type="region of interest" description="Disordered" evidence="1">
    <location>
        <begin position="1"/>
        <end position="28"/>
    </location>
</feature>
<dbReference type="Proteomes" id="UP000037904">
    <property type="component" value="Unassembled WGS sequence"/>
</dbReference>
<comment type="caution">
    <text evidence="2">The sequence shown here is derived from an EMBL/GenBank/DDBJ whole genome shotgun (WGS) entry which is preliminary data.</text>
</comment>
<keyword evidence="3" id="KW-1185">Reference proteome</keyword>
<dbReference type="EMBL" id="JXCE01000172">
    <property type="protein sequence ID" value="KPA39764.1"/>
    <property type="molecule type" value="Genomic_DNA"/>
</dbReference>
<reference evidence="2 3" key="1">
    <citation type="submission" date="2015-04" db="EMBL/GenBank/DDBJ databases">
        <title>The draft genome sequence of Fusarium langsethiae, a T-2/HT-2 mycotoxin producer.</title>
        <authorList>
            <person name="Lysoe E."/>
            <person name="Divon H.H."/>
            <person name="Terzi V."/>
            <person name="Orru L."/>
            <person name="Lamontanara A."/>
            <person name="Kolseth A.-K."/>
            <person name="Frandsen R.J."/>
            <person name="Nielsen K."/>
            <person name="Thrane U."/>
        </authorList>
    </citation>
    <scope>NUCLEOTIDE SEQUENCE [LARGE SCALE GENOMIC DNA]</scope>
    <source>
        <strain evidence="2 3">Fl201059</strain>
    </source>
</reference>
<feature type="compositionally biased region" description="Polar residues" evidence="1">
    <location>
        <begin position="1"/>
        <end position="12"/>
    </location>
</feature>
<protein>
    <submittedName>
        <fullName evidence="2">Uncharacterized protein</fullName>
    </submittedName>
</protein>
<evidence type="ECO:0000256" key="1">
    <source>
        <dbReference type="SAM" id="MobiDB-lite"/>
    </source>
</evidence>
<dbReference type="AlphaFoldDB" id="A0A0N0DDJ4"/>
<sequence length="152" mass="16927">MALDNSDTQKTAQRQRNRKAQMDRRARSKANEDTITVLRWELRKIVRATLERDFVRVQTIIGGLEPSLLGGDHESTTPALRWSDSFSDVPNTWATSPPLFDTADFSLPLPSLTDFGIAGQDASSLYQMFTDANTWTHSAIVDQTSNAVVALD</sequence>
<evidence type="ECO:0000313" key="3">
    <source>
        <dbReference type="Proteomes" id="UP000037904"/>
    </source>
</evidence>